<sequence length="400" mass="42815">MVSSRFISLSALAALLSLVAADVNSTCYSYGVDFVDEESYFINTLSQDPFTCVSTFQGCNPSMAEVLLVEPNGDESFCSQLNTTADNIPELSTCPVLKSQMTSGDWIILVLGNNGDGNPFAWERDLYLDCGPQATVTVIPTVTYSITKTPTITSTITVTNTTTLGPTATVTLPSATKIQTITPKPVKTTTTYSYTKTKKIMSKELLITTKTVTASCTLPPKPSKPDKPCTYRPTLVNPSALATPTGKAHKFHRYSRKVDRAVDVEYARNRMESAKLKRDRKAGSVAPLIQERAPDAPTFTSTAAIPQNATTTMTAAPVTESAFSTTTYTLQLPPVTVLDGMLTSTTTLPAVTMTRRVVVYTTITTTKTLAATFTRTTTTTPSASATACKAFGGHIGAGRI</sequence>
<proteinExistence type="predicted"/>
<protein>
    <submittedName>
        <fullName evidence="2">Uncharacterized protein</fullName>
    </submittedName>
</protein>
<dbReference type="OrthoDB" id="3937708at2759"/>
<evidence type="ECO:0000313" key="3">
    <source>
        <dbReference type="Proteomes" id="UP000799428"/>
    </source>
</evidence>
<feature type="chain" id="PRO_5026297677" evidence="1">
    <location>
        <begin position="22"/>
        <end position="400"/>
    </location>
</feature>
<reference evidence="2" key="1">
    <citation type="journal article" date="2020" name="Stud. Mycol.">
        <title>101 Dothideomycetes genomes: a test case for predicting lifestyles and emergence of pathogens.</title>
        <authorList>
            <person name="Haridas S."/>
            <person name="Albert R."/>
            <person name="Binder M."/>
            <person name="Bloem J."/>
            <person name="Labutti K."/>
            <person name="Salamov A."/>
            <person name="Andreopoulos B."/>
            <person name="Baker S."/>
            <person name="Barry K."/>
            <person name="Bills G."/>
            <person name="Bluhm B."/>
            <person name="Cannon C."/>
            <person name="Castanera R."/>
            <person name="Culley D."/>
            <person name="Daum C."/>
            <person name="Ezra D."/>
            <person name="Gonzalez J."/>
            <person name="Henrissat B."/>
            <person name="Kuo A."/>
            <person name="Liang C."/>
            <person name="Lipzen A."/>
            <person name="Lutzoni F."/>
            <person name="Magnuson J."/>
            <person name="Mondo S."/>
            <person name="Nolan M."/>
            <person name="Ohm R."/>
            <person name="Pangilinan J."/>
            <person name="Park H.-J."/>
            <person name="Ramirez L."/>
            <person name="Alfaro M."/>
            <person name="Sun H."/>
            <person name="Tritt A."/>
            <person name="Yoshinaga Y."/>
            <person name="Zwiers L.-H."/>
            <person name="Turgeon B."/>
            <person name="Goodwin S."/>
            <person name="Spatafora J."/>
            <person name="Crous P."/>
            <person name="Grigoriev I."/>
        </authorList>
    </citation>
    <scope>NUCLEOTIDE SEQUENCE</scope>
    <source>
        <strain evidence="2">CBS 279.74</strain>
    </source>
</reference>
<dbReference type="AlphaFoldDB" id="A0A6G1K199"/>
<keyword evidence="3" id="KW-1185">Reference proteome</keyword>
<organism evidence="2 3">
    <name type="scientific">Pleomassaria siparia CBS 279.74</name>
    <dbReference type="NCBI Taxonomy" id="1314801"/>
    <lineage>
        <taxon>Eukaryota</taxon>
        <taxon>Fungi</taxon>
        <taxon>Dikarya</taxon>
        <taxon>Ascomycota</taxon>
        <taxon>Pezizomycotina</taxon>
        <taxon>Dothideomycetes</taxon>
        <taxon>Pleosporomycetidae</taxon>
        <taxon>Pleosporales</taxon>
        <taxon>Pleomassariaceae</taxon>
        <taxon>Pleomassaria</taxon>
    </lineage>
</organism>
<evidence type="ECO:0000256" key="1">
    <source>
        <dbReference type="SAM" id="SignalP"/>
    </source>
</evidence>
<dbReference type="Proteomes" id="UP000799428">
    <property type="component" value="Unassembled WGS sequence"/>
</dbReference>
<name>A0A6G1K199_9PLEO</name>
<accession>A0A6G1K199</accession>
<dbReference type="EMBL" id="MU005775">
    <property type="protein sequence ID" value="KAF2706646.1"/>
    <property type="molecule type" value="Genomic_DNA"/>
</dbReference>
<keyword evidence="1" id="KW-0732">Signal</keyword>
<evidence type="ECO:0000313" key="2">
    <source>
        <dbReference type="EMBL" id="KAF2706646.1"/>
    </source>
</evidence>
<gene>
    <name evidence="2" type="ORF">K504DRAFT_385084</name>
</gene>
<feature type="signal peptide" evidence="1">
    <location>
        <begin position="1"/>
        <end position="21"/>
    </location>
</feature>